<dbReference type="Proteomes" id="UP001304671">
    <property type="component" value="Unassembled WGS sequence"/>
</dbReference>
<protein>
    <submittedName>
        <fullName evidence="4">Iron-containing alcohol dehydrogenase</fullName>
    </submittedName>
</protein>
<dbReference type="CDD" id="cd08187">
    <property type="entry name" value="BDH"/>
    <property type="match status" value="1"/>
</dbReference>
<dbReference type="PANTHER" id="PTHR43633">
    <property type="entry name" value="ALCOHOL DEHYDROGENASE YQHD"/>
    <property type="match status" value="1"/>
</dbReference>
<dbReference type="Pfam" id="PF25137">
    <property type="entry name" value="ADH_Fe_C"/>
    <property type="match status" value="1"/>
</dbReference>
<keyword evidence="5" id="KW-1185">Reference proteome</keyword>
<dbReference type="SUPFAM" id="SSF56796">
    <property type="entry name" value="Dehydroquinate synthase-like"/>
    <property type="match status" value="1"/>
</dbReference>
<evidence type="ECO:0000313" key="4">
    <source>
        <dbReference type="EMBL" id="MEA5256388.1"/>
    </source>
</evidence>
<dbReference type="EMBL" id="JAYFUL010000001">
    <property type="protein sequence ID" value="MEA5256388.1"/>
    <property type="molecule type" value="Genomic_DNA"/>
</dbReference>
<proteinExistence type="predicted"/>
<dbReference type="Gene3D" id="1.20.1090.10">
    <property type="entry name" value="Dehydroquinate synthase-like - alpha domain"/>
    <property type="match status" value="1"/>
</dbReference>
<dbReference type="Pfam" id="PF00465">
    <property type="entry name" value="Fe-ADH"/>
    <property type="match status" value="1"/>
</dbReference>
<accession>A0ABU5QH68</accession>
<dbReference type="Gene3D" id="3.40.50.1970">
    <property type="match status" value="1"/>
</dbReference>
<evidence type="ECO:0000313" key="5">
    <source>
        <dbReference type="Proteomes" id="UP001304671"/>
    </source>
</evidence>
<evidence type="ECO:0000259" key="3">
    <source>
        <dbReference type="Pfam" id="PF25137"/>
    </source>
</evidence>
<keyword evidence="1" id="KW-0560">Oxidoreductase</keyword>
<reference evidence="4 5" key="1">
    <citation type="submission" date="2023-12" db="EMBL/GenBank/DDBJ databases">
        <title>Novel species of the genus Arcicella isolated from rivers.</title>
        <authorList>
            <person name="Lu H."/>
        </authorList>
    </citation>
    <scope>NUCLEOTIDE SEQUENCE [LARGE SCALE GENOMIC DNA]</scope>
    <source>
        <strain evidence="4 5">LMG 21963</strain>
    </source>
</reference>
<dbReference type="InterPro" id="IPR056798">
    <property type="entry name" value="ADH_Fe_C"/>
</dbReference>
<organism evidence="4 5">
    <name type="scientific">Arcicella aquatica</name>
    <dbReference type="NCBI Taxonomy" id="217141"/>
    <lineage>
        <taxon>Bacteria</taxon>
        <taxon>Pseudomonadati</taxon>
        <taxon>Bacteroidota</taxon>
        <taxon>Cytophagia</taxon>
        <taxon>Cytophagales</taxon>
        <taxon>Flectobacillaceae</taxon>
        <taxon>Arcicella</taxon>
    </lineage>
</organism>
<dbReference type="PROSITE" id="PS00060">
    <property type="entry name" value="ADH_IRON_2"/>
    <property type="match status" value="1"/>
</dbReference>
<feature type="domain" description="Alcohol dehydrogenase iron-type/glycerol dehydrogenase GldA" evidence="2">
    <location>
        <begin position="9"/>
        <end position="174"/>
    </location>
</feature>
<dbReference type="RefSeq" id="WP_309913664.1">
    <property type="nucleotide sequence ID" value="NZ_JAYFUL010000001.1"/>
</dbReference>
<feature type="domain" description="Fe-containing alcohol dehydrogenase-like C-terminal" evidence="3">
    <location>
        <begin position="188"/>
        <end position="344"/>
    </location>
</feature>
<evidence type="ECO:0000256" key="1">
    <source>
        <dbReference type="ARBA" id="ARBA00023002"/>
    </source>
</evidence>
<dbReference type="InterPro" id="IPR018211">
    <property type="entry name" value="ADH_Fe_CS"/>
</dbReference>
<gene>
    <name evidence="4" type="ORF">VB264_01250</name>
</gene>
<comment type="caution">
    <text evidence="4">The sequence shown here is derived from an EMBL/GenBank/DDBJ whole genome shotgun (WGS) entry which is preliminary data.</text>
</comment>
<evidence type="ECO:0000259" key="2">
    <source>
        <dbReference type="Pfam" id="PF00465"/>
    </source>
</evidence>
<dbReference type="InterPro" id="IPR044731">
    <property type="entry name" value="BDH-like"/>
</dbReference>
<name>A0ABU5QH68_9BACT</name>
<dbReference type="InterPro" id="IPR001670">
    <property type="entry name" value="ADH_Fe/GldA"/>
</dbReference>
<sequence>MLNFDFQNPTKILFGKGQIASITKEIPADATILMTYGGGSIKTNGVYEQVTKALAGRKVIEFAGIEPNPSYETLMKAVEIMRAEKVDYVLAVGGGSVIDGTKFLVAAVDYQGDPWEILTKPVRTTKAMPFGTVLTLPATGSEMNSGAVITRKSTHEKLGMGGPGLFPKFSVLDPEVIKSIPHRQLLNGIVDAYTHVLEQYLTYPAGALLQDRFAESILQTLVEVAPKILADPSDYQAASNFMWSCTMALNGLIQKGVPTDWATHAIGHELTALYNIDHAMTLAIIFPNLYRVRFENKKDKLAQYGQRVWNITEGTLEERANAAIDRTVAFLHELGAKTRLSEYTDDYAKSADFIEKRFTERGWKALGERKDITPAIVKEIVELSY</sequence>
<dbReference type="PANTHER" id="PTHR43633:SF1">
    <property type="entry name" value="ALCOHOL DEHYDROGENASE YQHD"/>
    <property type="match status" value="1"/>
</dbReference>